<keyword evidence="9" id="KW-1185">Reference proteome</keyword>
<feature type="transmembrane region" description="Helical" evidence="6">
    <location>
        <begin position="228"/>
        <end position="247"/>
    </location>
</feature>
<dbReference type="GO" id="GO:0022857">
    <property type="term" value="F:transmembrane transporter activity"/>
    <property type="evidence" value="ECO:0007669"/>
    <property type="project" value="InterPro"/>
</dbReference>
<feature type="transmembrane region" description="Helical" evidence="6">
    <location>
        <begin position="128"/>
        <end position="147"/>
    </location>
</feature>
<evidence type="ECO:0000256" key="3">
    <source>
        <dbReference type="ARBA" id="ARBA00022989"/>
    </source>
</evidence>
<feature type="domain" description="Phage shock protein PspC N-terminal" evidence="7">
    <location>
        <begin position="29"/>
        <end position="82"/>
    </location>
</feature>
<keyword evidence="3 6" id="KW-1133">Transmembrane helix</keyword>
<feature type="transmembrane region" description="Helical" evidence="6">
    <location>
        <begin position="59"/>
        <end position="82"/>
    </location>
</feature>
<dbReference type="HOGENOM" id="CLU_030489_1_0_11"/>
<feature type="region of interest" description="Disordered" evidence="5">
    <location>
        <begin position="155"/>
        <end position="178"/>
    </location>
</feature>
<dbReference type="PRINTS" id="PR01035">
    <property type="entry name" value="TCRTETA"/>
</dbReference>
<evidence type="ECO:0000256" key="5">
    <source>
        <dbReference type="SAM" id="MobiDB-lite"/>
    </source>
</evidence>
<evidence type="ECO:0000259" key="7">
    <source>
        <dbReference type="Pfam" id="PF04024"/>
    </source>
</evidence>
<feature type="region of interest" description="Disordered" evidence="5">
    <location>
        <begin position="205"/>
        <end position="225"/>
    </location>
</feature>
<feature type="transmembrane region" description="Helical" evidence="6">
    <location>
        <begin position="283"/>
        <end position="300"/>
    </location>
</feature>
<dbReference type="AlphaFoldDB" id="H8G4U9"/>
<evidence type="ECO:0000256" key="6">
    <source>
        <dbReference type="SAM" id="Phobius"/>
    </source>
</evidence>
<proteinExistence type="predicted"/>
<dbReference type="Pfam" id="PF04024">
    <property type="entry name" value="PspC"/>
    <property type="match status" value="1"/>
</dbReference>
<keyword evidence="4 6" id="KW-0472">Membrane</keyword>
<comment type="subcellular location">
    <subcellularLocation>
        <location evidence="1">Membrane</location>
        <topology evidence="1">Multi-pass membrane protein</topology>
    </subcellularLocation>
</comment>
<gene>
    <name evidence="8" type="ORF">SacazDRAFT_03289</name>
</gene>
<feature type="transmembrane region" description="Helical" evidence="6">
    <location>
        <begin position="253"/>
        <end position="276"/>
    </location>
</feature>
<dbReference type="RefSeq" id="WP_005443399.1">
    <property type="nucleotide sequence ID" value="NZ_CM001466.1"/>
</dbReference>
<dbReference type="Proteomes" id="UP000004705">
    <property type="component" value="Chromosome"/>
</dbReference>
<dbReference type="InterPro" id="IPR007168">
    <property type="entry name" value="Phageshock_PspC_N"/>
</dbReference>
<sequence length="424" mass="43621">MLIGMNTTTGSPKHLQGFEDTVKDFWVSRPRRPRHGRKVAGVAAGVGNRYGIDPAVVRVAFVVLTVFGGIGVALYLVGMLIFADGDDEASAIESLLGRGRSSMSKPAALALCLVLLPLSLWSFSDHSWIDGGTFVGLALVVTGLYLLHRSRGQHRRPVPTGVRSGSNTTTATMTGGGTGAWGAPVAQAPSTWDALGADPLGWRLPEADAPAPTTRPEPPAPPRRKSRIGFAVVGVALAVGGVGAALAAEGVPWFTPAHVVGLMLAVLGLGMVVGSFLGGGRGLVWLALPLALAGLVFGAVPSEHFRGGFGDLVATPTSADQVLPTYERTAGSIRLDLTALSGDDQVRTTVRSGAGPVTVLVPPDADVWYSCETGVGTMECLGQAHNGVNTPNLRGHDYGLDGEGGPKISLTAKAGAGPVEVLRG</sequence>
<evidence type="ECO:0000256" key="1">
    <source>
        <dbReference type="ARBA" id="ARBA00004141"/>
    </source>
</evidence>
<dbReference type="InterPro" id="IPR001958">
    <property type="entry name" value="Tet-R_TetA/multi-R_MdtG-like"/>
</dbReference>
<protein>
    <submittedName>
        <fullName evidence="8">Stress-responsive transcriptional regulator</fullName>
    </submittedName>
</protein>
<dbReference type="OrthoDB" id="3208990at2"/>
<organism evidence="8 9">
    <name type="scientific">Saccharomonospora azurea NA-128</name>
    <dbReference type="NCBI Taxonomy" id="882081"/>
    <lineage>
        <taxon>Bacteria</taxon>
        <taxon>Bacillati</taxon>
        <taxon>Actinomycetota</taxon>
        <taxon>Actinomycetes</taxon>
        <taxon>Pseudonocardiales</taxon>
        <taxon>Pseudonocardiaceae</taxon>
        <taxon>Saccharomonospora</taxon>
    </lineage>
</organism>
<keyword evidence="2 6" id="KW-0812">Transmembrane</keyword>
<reference evidence="8 9" key="1">
    <citation type="journal article" date="2012" name="Stand. Genomic Sci.">
        <title>Genome sequence of the soil bacterium Saccharomonospora azurea type strain (NA-128(T)).</title>
        <authorList>
            <person name="Klenk H.P."/>
            <person name="Held B."/>
            <person name="Lucas S."/>
            <person name="Lapidus A."/>
            <person name="Copeland A."/>
            <person name="Hammon N."/>
            <person name="Pitluck S."/>
            <person name="Goodwin L.A."/>
            <person name="Han C."/>
            <person name="Tapia R."/>
            <person name="Brambilla E.M."/>
            <person name="Potter G."/>
            <person name="Land M."/>
            <person name="Ivanova N."/>
            <person name="Rohde M."/>
            <person name="Goker M."/>
            <person name="Detter J.C."/>
            <person name="Kyrpides N.C."/>
            <person name="Woyke T."/>
        </authorList>
    </citation>
    <scope>NUCLEOTIDE SEQUENCE [LARGE SCALE GENOMIC DNA]</scope>
    <source>
        <strain evidence="8 9">NA-128</strain>
    </source>
</reference>
<evidence type="ECO:0000256" key="4">
    <source>
        <dbReference type="ARBA" id="ARBA00023136"/>
    </source>
</evidence>
<dbReference type="EMBL" id="CM001466">
    <property type="protein sequence ID" value="EHY90166.1"/>
    <property type="molecule type" value="Genomic_DNA"/>
</dbReference>
<evidence type="ECO:0000256" key="2">
    <source>
        <dbReference type="ARBA" id="ARBA00022692"/>
    </source>
</evidence>
<dbReference type="GO" id="GO:0016020">
    <property type="term" value="C:membrane"/>
    <property type="evidence" value="ECO:0007669"/>
    <property type="project" value="UniProtKB-SubCell"/>
</dbReference>
<evidence type="ECO:0000313" key="8">
    <source>
        <dbReference type="EMBL" id="EHY90166.1"/>
    </source>
</evidence>
<name>H8G4U9_9PSEU</name>
<accession>H8G4U9</accession>
<evidence type="ECO:0000313" key="9">
    <source>
        <dbReference type="Proteomes" id="UP000004705"/>
    </source>
</evidence>